<reference evidence="2" key="1">
    <citation type="journal article" date="2023" name="G3 (Bethesda)">
        <title>A reference genome for the long-term kleptoplast-retaining sea slug Elysia crispata morphotype clarki.</title>
        <authorList>
            <person name="Eastman K.E."/>
            <person name="Pendleton A.L."/>
            <person name="Shaikh M.A."/>
            <person name="Suttiyut T."/>
            <person name="Ogas R."/>
            <person name="Tomko P."/>
            <person name="Gavelis G."/>
            <person name="Widhalm J.R."/>
            <person name="Wisecaver J.H."/>
        </authorList>
    </citation>
    <scope>NUCLEOTIDE SEQUENCE</scope>
    <source>
        <strain evidence="2">ECLA1</strain>
    </source>
</reference>
<evidence type="ECO:0000256" key="1">
    <source>
        <dbReference type="SAM" id="MobiDB-lite"/>
    </source>
</evidence>
<organism evidence="2 3">
    <name type="scientific">Elysia crispata</name>
    <name type="common">lettuce slug</name>
    <dbReference type="NCBI Taxonomy" id="231223"/>
    <lineage>
        <taxon>Eukaryota</taxon>
        <taxon>Metazoa</taxon>
        <taxon>Spiralia</taxon>
        <taxon>Lophotrochozoa</taxon>
        <taxon>Mollusca</taxon>
        <taxon>Gastropoda</taxon>
        <taxon>Heterobranchia</taxon>
        <taxon>Euthyneura</taxon>
        <taxon>Panpulmonata</taxon>
        <taxon>Sacoglossa</taxon>
        <taxon>Placobranchoidea</taxon>
        <taxon>Plakobranchidae</taxon>
        <taxon>Elysia</taxon>
    </lineage>
</organism>
<sequence>MCMTLRAPCLRRTFSGRGSSKSLHSADCRFVSGSQEYTQVSSPDISFPDCNQEQICQCGTFKEDEQPEKCKPHDGKGVSQTGVSPATKNLPKDLVCGEEIIFEVDSLKCEDKMDEKTAGKELKMPDNINPDNVGEFVVRSEANNRSIPTQEEETGNLLGGLITNLEDNTSSAISAATINDNRSVDYSKHVTSTGLGQCKESLKNVSHKDQYATTYCESQDNKKVKLQNHTLSCGTIHALPSSEREPSDKCLCPNEENSNQPQDSSDDKPHCQFTLELYHLAKASNLKQKSNFTSTNQKSDLADTGTNNVICFKSNNALPKETVGEKVHDEDKCEHSSIIDRGQYEEDPFKECNHCNKEALSSYKQHANDQMEVDIETDDEETGRAFLSPSIYQSYEENPLSTHFQTREDTESLVVCPIIAEYNTCSGEYSVSSPVLGPSDSVKNLDIFLPNVSTCTSTFTKKKLNEEAASFLQSDISSPSSSKASLSVSIPSSDASQVIGPMIDDHEGALCTGDQNFKTSSACQTTLVPLLQSNQSYPLVSCVNQSGFKTALKRGLPQQTLLSSSLHFAHHQAGCNSVIGQHRSSVTGGVAAQATVLQQHGGATAMFHQRTLTNDGLTVLMQQSTMTTSQGAVAQQALLQRRLAAQTVLHHAGISRHQAVQQNMLRLPHRQIVDAALYPKTQSGIIGSGVHALIGQRFVQGGAQSQLMQHFVRQRYLGGPFMSRRIQMAAGRPMRMKMTHPRGTISLESNI</sequence>
<evidence type="ECO:0000313" key="2">
    <source>
        <dbReference type="EMBL" id="KAK3751162.1"/>
    </source>
</evidence>
<dbReference type="Proteomes" id="UP001283361">
    <property type="component" value="Unassembled WGS sequence"/>
</dbReference>
<protein>
    <submittedName>
        <fullName evidence="2">Uncharacterized protein</fullName>
    </submittedName>
</protein>
<dbReference type="AlphaFoldDB" id="A0AAE0YM63"/>
<gene>
    <name evidence="2" type="ORF">RRG08_023920</name>
</gene>
<dbReference type="EMBL" id="JAWDGP010005834">
    <property type="protein sequence ID" value="KAK3751162.1"/>
    <property type="molecule type" value="Genomic_DNA"/>
</dbReference>
<proteinExistence type="predicted"/>
<accession>A0AAE0YM63</accession>
<name>A0AAE0YM63_9GAST</name>
<feature type="region of interest" description="Disordered" evidence="1">
    <location>
        <begin position="238"/>
        <end position="269"/>
    </location>
</feature>
<evidence type="ECO:0000313" key="3">
    <source>
        <dbReference type="Proteomes" id="UP001283361"/>
    </source>
</evidence>
<keyword evidence="3" id="KW-1185">Reference proteome</keyword>
<comment type="caution">
    <text evidence="2">The sequence shown here is derived from an EMBL/GenBank/DDBJ whole genome shotgun (WGS) entry which is preliminary data.</text>
</comment>